<dbReference type="AlphaFoldDB" id="A0A6A6KZQ3"/>
<keyword evidence="5 9" id="KW-0378">Hydrolase</keyword>
<dbReference type="SMART" id="SM00710">
    <property type="entry name" value="PbH1"/>
    <property type="match status" value="5"/>
</dbReference>
<dbReference type="Pfam" id="PF03641">
    <property type="entry name" value="Lysine_decarbox"/>
    <property type="match status" value="1"/>
</dbReference>
<evidence type="ECO:0000256" key="5">
    <source>
        <dbReference type="ARBA" id="ARBA00022801"/>
    </source>
</evidence>
<accession>A0A6A6KZQ3</accession>
<keyword evidence="3" id="KW-0134">Cell wall</keyword>
<dbReference type="InterPro" id="IPR005269">
    <property type="entry name" value="LOG"/>
</dbReference>
<evidence type="ECO:0000256" key="8">
    <source>
        <dbReference type="PROSITE-ProRule" id="PRU10052"/>
    </source>
</evidence>
<dbReference type="EMBL" id="JAAGAX010000013">
    <property type="protein sequence ID" value="KAF2293566.1"/>
    <property type="molecule type" value="Genomic_DNA"/>
</dbReference>
<gene>
    <name evidence="11" type="ORF">GH714_002854</name>
</gene>
<reference evidence="11 12" key="1">
    <citation type="journal article" date="2020" name="Mol. Plant">
        <title>The Chromosome-Based Rubber Tree Genome Provides New Insights into Spurge Genome Evolution and Rubber Biosynthesis.</title>
        <authorList>
            <person name="Liu J."/>
            <person name="Shi C."/>
            <person name="Shi C.C."/>
            <person name="Li W."/>
            <person name="Zhang Q.J."/>
            <person name="Zhang Y."/>
            <person name="Li K."/>
            <person name="Lu H.F."/>
            <person name="Shi C."/>
            <person name="Zhu S.T."/>
            <person name="Xiao Z.Y."/>
            <person name="Nan H."/>
            <person name="Yue Y."/>
            <person name="Zhu X.G."/>
            <person name="Wu Y."/>
            <person name="Hong X.N."/>
            <person name="Fan G.Y."/>
            <person name="Tong Y."/>
            <person name="Zhang D."/>
            <person name="Mao C.L."/>
            <person name="Liu Y.L."/>
            <person name="Hao S.J."/>
            <person name="Liu W.Q."/>
            <person name="Lv M.Q."/>
            <person name="Zhang H.B."/>
            <person name="Liu Y."/>
            <person name="Hu-Tang G.R."/>
            <person name="Wang J.P."/>
            <person name="Wang J.H."/>
            <person name="Sun Y.H."/>
            <person name="Ni S.B."/>
            <person name="Chen W.B."/>
            <person name="Zhang X.C."/>
            <person name="Jiao Y.N."/>
            <person name="Eichler E.E."/>
            <person name="Li G.H."/>
            <person name="Liu X."/>
            <person name="Gao L.Z."/>
        </authorList>
    </citation>
    <scope>NUCLEOTIDE SEQUENCE [LARGE SCALE GENOMIC DNA]</scope>
    <source>
        <strain evidence="12">cv. GT1</strain>
        <tissue evidence="11">Leaf</tissue>
    </source>
</reference>
<evidence type="ECO:0000256" key="10">
    <source>
        <dbReference type="SAM" id="SignalP"/>
    </source>
</evidence>
<keyword evidence="4" id="KW-0964">Secreted</keyword>
<protein>
    <submittedName>
        <fullName evidence="11">Uncharacterized protein</fullName>
    </submittedName>
</protein>
<keyword evidence="6 9" id="KW-0326">Glycosidase</keyword>
<evidence type="ECO:0000256" key="1">
    <source>
        <dbReference type="ARBA" id="ARBA00004191"/>
    </source>
</evidence>
<dbReference type="InterPro" id="IPR011050">
    <property type="entry name" value="Pectin_lyase_fold/virulence"/>
</dbReference>
<evidence type="ECO:0000256" key="4">
    <source>
        <dbReference type="ARBA" id="ARBA00022525"/>
    </source>
</evidence>
<comment type="subcellular location">
    <subcellularLocation>
        <location evidence="1">Secreted</location>
        <location evidence="1">Cell wall</location>
    </subcellularLocation>
</comment>
<keyword evidence="12" id="KW-1185">Reference proteome</keyword>
<proteinExistence type="inferred from homology"/>
<dbReference type="PROSITE" id="PS00502">
    <property type="entry name" value="POLYGALACTURONASE"/>
    <property type="match status" value="1"/>
</dbReference>
<dbReference type="GO" id="GO:0071555">
    <property type="term" value="P:cell wall organization"/>
    <property type="evidence" value="ECO:0007669"/>
    <property type="project" value="UniProtKB-KW"/>
</dbReference>
<evidence type="ECO:0000256" key="3">
    <source>
        <dbReference type="ARBA" id="ARBA00022512"/>
    </source>
</evidence>
<dbReference type="InterPro" id="IPR000743">
    <property type="entry name" value="Glyco_hydro_28"/>
</dbReference>
<evidence type="ECO:0000313" key="12">
    <source>
        <dbReference type="Proteomes" id="UP000467840"/>
    </source>
</evidence>
<dbReference type="GO" id="GO:0005634">
    <property type="term" value="C:nucleus"/>
    <property type="evidence" value="ECO:0007669"/>
    <property type="project" value="UniProtKB-ARBA"/>
</dbReference>
<dbReference type="GO" id="GO:0005975">
    <property type="term" value="P:carbohydrate metabolic process"/>
    <property type="evidence" value="ECO:0007669"/>
    <property type="project" value="InterPro"/>
</dbReference>
<dbReference type="NCBIfam" id="TIGR00730">
    <property type="entry name" value="Rossman fold protein, TIGR00730 family"/>
    <property type="match status" value="1"/>
</dbReference>
<dbReference type="Gene3D" id="3.40.50.450">
    <property type="match status" value="1"/>
</dbReference>
<evidence type="ECO:0000256" key="9">
    <source>
        <dbReference type="RuleBase" id="RU361169"/>
    </source>
</evidence>
<dbReference type="Pfam" id="PF00295">
    <property type="entry name" value="Glyco_hydro_28"/>
    <property type="match status" value="1"/>
</dbReference>
<dbReference type="InterPro" id="IPR006626">
    <property type="entry name" value="PbH1"/>
</dbReference>
<dbReference type="GO" id="GO:0004650">
    <property type="term" value="F:polygalacturonase activity"/>
    <property type="evidence" value="ECO:0007669"/>
    <property type="project" value="InterPro"/>
</dbReference>
<dbReference type="Gene3D" id="2.160.20.10">
    <property type="entry name" value="Single-stranded right-handed beta-helix, Pectin lyase-like"/>
    <property type="match status" value="1"/>
</dbReference>
<evidence type="ECO:0000313" key="11">
    <source>
        <dbReference type="EMBL" id="KAF2293566.1"/>
    </source>
</evidence>
<name>A0A6A6KZQ3_HEVBR</name>
<comment type="similarity">
    <text evidence="2 9">Belongs to the glycosyl hydrolase 28 family.</text>
</comment>
<feature type="active site" evidence="8">
    <location>
        <position position="243"/>
    </location>
</feature>
<dbReference type="InterPro" id="IPR012334">
    <property type="entry name" value="Pectin_lyas_fold"/>
</dbReference>
<evidence type="ECO:0000256" key="7">
    <source>
        <dbReference type="ARBA" id="ARBA00023316"/>
    </source>
</evidence>
<dbReference type="SUPFAM" id="SSF102405">
    <property type="entry name" value="MCP/YpsA-like"/>
    <property type="match status" value="1"/>
</dbReference>
<dbReference type="InterPro" id="IPR031100">
    <property type="entry name" value="LOG_fam"/>
</dbReference>
<keyword evidence="10" id="KW-0732">Signal</keyword>
<dbReference type="GO" id="GO:0005829">
    <property type="term" value="C:cytosol"/>
    <property type="evidence" value="ECO:0007669"/>
    <property type="project" value="UniProtKB-ARBA"/>
</dbReference>
<organism evidence="11 12">
    <name type="scientific">Hevea brasiliensis</name>
    <name type="common">Para rubber tree</name>
    <name type="synonym">Siphonia brasiliensis</name>
    <dbReference type="NCBI Taxonomy" id="3981"/>
    <lineage>
        <taxon>Eukaryota</taxon>
        <taxon>Viridiplantae</taxon>
        <taxon>Streptophyta</taxon>
        <taxon>Embryophyta</taxon>
        <taxon>Tracheophyta</taxon>
        <taxon>Spermatophyta</taxon>
        <taxon>Magnoliopsida</taxon>
        <taxon>eudicotyledons</taxon>
        <taxon>Gunneridae</taxon>
        <taxon>Pentapetalae</taxon>
        <taxon>rosids</taxon>
        <taxon>fabids</taxon>
        <taxon>Malpighiales</taxon>
        <taxon>Euphorbiaceae</taxon>
        <taxon>Crotonoideae</taxon>
        <taxon>Micrandreae</taxon>
        <taxon>Hevea</taxon>
    </lineage>
</organism>
<sequence length="578" mass="63065">MLPQNPPKHLLILFIVLTFFTSCFGTYQENPFANFLEHDSKMNSKPVYSSFSKLVRQTKTSTTTSSSKIVLINVDDYGAQANGKDDSEILALVGVILDAFVGNLLGIQESMGQGLFFQTKCYIIVPKNKIYRLKPITFSGPCQSDLRFKAVTFIDCKNLIVSNLWFQNAQQMHLTFQKCTNVRALSLLVTAPGNSPNTDGIHVTGTQNIRIRNSVIRTGDDCISIVSGSKNVAATDIICGPGHGISIGSLGAGNSEAEVSNVLVNRATLSGTTNGVRIKTWQGGSGYAKNIAFQNIVMKNVSNPIIIDQNYCDQDDPCPEQKSAVQVSNVIYRNIQGTSASEMAMKFDCSKTFPCQGILLQDIILGSVEDEVAKASCVNVNLADRGKRICVFCGSRAGYKSSFGDAALELGKELVERKIDLVYGGGSVGLMGLISQTVFNGGCHVLGLKTARLPDIWRNHRRNENCCRHAPKKGRNGKNADAFIALPGGYGTLEELLEIIAWSQLGIHDKPVGLLNVDGYYNSLLALFDKGVEEGFIKDTARHIVVIAETAAELIKKMEEYTSVHDKVVPRQSWEVDQ</sequence>
<dbReference type="SUPFAM" id="SSF51126">
    <property type="entry name" value="Pectin lyase-like"/>
    <property type="match status" value="1"/>
</dbReference>
<dbReference type="FunFam" id="2.160.20.10:FF:000111">
    <property type="entry name" value="Pectin lyase-like superfamily protein"/>
    <property type="match status" value="1"/>
</dbReference>
<dbReference type="PANTHER" id="PTHR31375">
    <property type="match status" value="1"/>
</dbReference>
<comment type="caution">
    <text evidence="11">The sequence shown here is derived from an EMBL/GenBank/DDBJ whole genome shotgun (WGS) entry which is preliminary data.</text>
</comment>
<evidence type="ECO:0000256" key="2">
    <source>
        <dbReference type="ARBA" id="ARBA00008834"/>
    </source>
</evidence>
<dbReference type="Proteomes" id="UP000467840">
    <property type="component" value="Chromosome 7"/>
</dbReference>
<evidence type="ECO:0000256" key="6">
    <source>
        <dbReference type="ARBA" id="ARBA00023295"/>
    </source>
</evidence>
<feature type="signal peptide" evidence="10">
    <location>
        <begin position="1"/>
        <end position="25"/>
    </location>
</feature>
<keyword evidence="7" id="KW-0961">Cell wall biogenesis/degradation</keyword>
<dbReference type="GO" id="GO:0009691">
    <property type="term" value="P:cytokinin biosynthetic process"/>
    <property type="evidence" value="ECO:0007669"/>
    <property type="project" value="InterPro"/>
</dbReference>
<feature type="chain" id="PRO_5025613937" evidence="10">
    <location>
        <begin position="26"/>
        <end position="578"/>
    </location>
</feature>